<dbReference type="RefSeq" id="WP_418161196.1">
    <property type="nucleotide sequence ID" value="NZ_JBBLZC010000025.1"/>
</dbReference>
<dbReference type="InterPro" id="IPR013325">
    <property type="entry name" value="RNA_pol_sigma_r2"/>
</dbReference>
<comment type="similarity">
    <text evidence="1">Belongs to the sigma-70 factor family. ECF subfamily.</text>
</comment>
<organism evidence="8 9">
    <name type="scientific">Benzoatithermus flavus</name>
    <dbReference type="NCBI Taxonomy" id="3108223"/>
    <lineage>
        <taxon>Bacteria</taxon>
        <taxon>Pseudomonadati</taxon>
        <taxon>Pseudomonadota</taxon>
        <taxon>Alphaproteobacteria</taxon>
        <taxon>Geminicoccales</taxon>
        <taxon>Geminicoccaceae</taxon>
        <taxon>Benzoatithermus</taxon>
    </lineage>
</organism>
<dbReference type="EMBL" id="JBBLZC010000025">
    <property type="protein sequence ID" value="MEK0085349.1"/>
    <property type="molecule type" value="Genomic_DNA"/>
</dbReference>
<comment type="caution">
    <text evidence="8">The sequence shown here is derived from an EMBL/GenBank/DDBJ whole genome shotgun (WGS) entry which is preliminary data.</text>
</comment>
<dbReference type="NCBIfam" id="TIGR02937">
    <property type="entry name" value="sigma70-ECF"/>
    <property type="match status" value="1"/>
</dbReference>
<evidence type="ECO:0000256" key="5">
    <source>
        <dbReference type="ARBA" id="ARBA00023163"/>
    </source>
</evidence>
<sequence>MAESEDLRRFEALVLPHLDAAYNLARWLARDPDDARDIVQEACLRAWRYFASCRDGEARPWLLGIVRNTLPGWRRRQAEVIPFGALEREDGTAFIEDVAGPGDDPEAIIGRLEERALVDRLIERLPPAFREVLVLRELEDLSYKEIAAILQIPIGTVMSRLARARRLLLTWAKEPPARERRHGV</sequence>
<dbReference type="Pfam" id="PF04542">
    <property type="entry name" value="Sigma70_r2"/>
    <property type="match status" value="1"/>
</dbReference>
<evidence type="ECO:0000313" key="8">
    <source>
        <dbReference type="EMBL" id="MEK0085349.1"/>
    </source>
</evidence>
<dbReference type="InterPro" id="IPR013249">
    <property type="entry name" value="RNA_pol_sigma70_r4_t2"/>
</dbReference>
<evidence type="ECO:0000313" key="9">
    <source>
        <dbReference type="Proteomes" id="UP001375743"/>
    </source>
</evidence>
<dbReference type="SUPFAM" id="SSF88659">
    <property type="entry name" value="Sigma3 and sigma4 domains of RNA polymerase sigma factors"/>
    <property type="match status" value="1"/>
</dbReference>
<dbReference type="Proteomes" id="UP001375743">
    <property type="component" value="Unassembled WGS sequence"/>
</dbReference>
<evidence type="ECO:0000256" key="3">
    <source>
        <dbReference type="ARBA" id="ARBA00023082"/>
    </source>
</evidence>
<dbReference type="CDD" id="cd06171">
    <property type="entry name" value="Sigma70_r4"/>
    <property type="match status" value="1"/>
</dbReference>
<dbReference type="InterPro" id="IPR039425">
    <property type="entry name" value="RNA_pol_sigma-70-like"/>
</dbReference>
<evidence type="ECO:0000259" key="7">
    <source>
        <dbReference type="Pfam" id="PF08281"/>
    </source>
</evidence>
<dbReference type="InterPro" id="IPR007627">
    <property type="entry name" value="RNA_pol_sigma70_r2"/>
</dbReference>
<feature type="domain" description="RNA polymerase sigma-70 region 2" evidence="6">
    <location>
        <begin position="13"/>
        <end position="77"/>
    </location>
</feature>
<dbReference type="PANTHER" id="PTHR43133:SF8">
    <property type="entry name" value="RNA POLYMERASE SIGMA FACTOR HI_1459-RELATED"/>
    <property type="match status" value="1"/>
</dbReference>
<keyword evidence="5" id="KW-0804">Transcription</keyword>
<dbReference type="InterPro" id="IPR013324">
    <property type="entry name" value="RNA_pol_sigma_r3/r4-like"/>
</dbReference>
<dbReference type="SUPFAM" id="SSF88946">
    <property type="entry name" value="Sigma2 domain of RNA polymerase sigma factors"/>
    <property type="match status" value="1"/>
</dbReference>
<reference evidence="8 9" key="1">
    <citation type="submission" date="2024-01" db="EMBL/GenBank/DDBJ databases">
        <title>Multi-omics insights into the function and evolution of sodium benzoate biodegradation pathways in Benzoatithermus flavus gen. nov., sp. nov. from hot spring.</title>
        <authorList>
            <person name="Hu C.-J."/>
            <person name="Li W.-J."/>
        </authorList>
    </citation>
    <scope>NUCLEOTIDE SEQUENCE [LARGE SCALE GENOMIC DNA]</scope>
    <source>
        <strain evidence="8 9">SYSU G07066</strain>
    </source>
</reference>
<dbReference type="Gene3D" id="1.10.1740.10">
    <property type="match status" value="1"/>
</dbReference>
<keyword evidence="3" id="KW-0731">Sigma factor</keyword>
<protein>
    <submittedName>
        <fullName evidence="8">Sigma-70 family RNA polymerase sigma factor</fullName>
    </submittedName>
</protein>
<keyword evidence="2" id="KW-0805">Transcription regulation</keyword>
<dbReference type="Pfam" id="PF08281">
    <property type="entry name" value="Sigma70_r4_2"/>
    <property type="match status" value="1"/>
</dbReference>
<dbReference type="PANTHER" id="PTHR43133">
    <property type="entry name" value="RNA POLYMERASE ECF-TYPE SIGMA FACTO"/>
    <property type="match status" value="1"/>
</dbReference>
<evidence type="ECO:0000256" key="1">
    <source>
        <dbReference type="ARBA" id="ARBA00010641"/>
    </source>
</evidence>
<name>A0ABU8XYF3_9PROT</name>
<keyword evidence="9" id="KW-1185">Reference proteome</keyword>
<dbReference type="InterPro" id="IPR036388">
    <property type="entry name" value="WH-like_DNA-bd_sf"/>
</dbReference>
<dbReference type="Gene3D" id="1.10.10.10">
    <property type="entry name" value="Winged helix-like DNA-binding domain superfamily/Winged helix DNA-binding domain"/>
    <property type="match status" value="1"/>
</dbReference>
<evidence type="ECO:0000256" key="2">
    <source>
        <dbReference type="ARBA" id="ARBA00023015"/>
    </source>
</evidence>
<dbReference type="InterPro" id="IPR014284">
    <property type="entry name" value="RNA_pol_sigma-70_dom"/>
</dbReference>
<evidence type="ECO:0000259" key="6">
    <source>
        <dbReference type="Pfam" id="PF04542"/>
    </source>
</evidence>
<keyword evidence="4" id="KW-0238">DNA-binding</keyword>
<evidence type="ECO:0000256" key="4">
    <source>
        <dbReference type="ARBA" id="ARBA00023125"/>
    </source>
</evidence>
<proteinExistence type="inferred from homology"/>
<accession>A0ABU8XYF3</accession>
<feature type="domain" description="RNA polymerase sigma factor 70 region 4 type 2" evidence="7">
    <location>
        <begin position="117"/>
        <end position="168"/>
    </location>
</feature>
<gene>
    <name evidence="8" type="ORF">U1T56_19530</name>
</gene>